<dbReference type="InterPro" id="IPR004358">
    <property type="entry name" value="Sig_transdc_His_kin-like_C"/>
</dbReference>
<dbReference type="InterPro" id="IPR001789">
    <property type="entry name" value="Sig_transdc_resp-reg_receiver"/>
</dbReference>
<dbReference type="PROSITE" id="PS50110">
    <property type="entry name" value="RESPONSE_REGULATORY"/>
    <property type="match status" value="1"/>
</dbReference>
<dbReference type="RefSeq" id="WP_187079754.1">
    <property type="nucleotide sequence ID" value="NZ_JACORU010000001.1"/>
</dbReference>
<dbReference type="PROSITE" id="PS50109">
    <property type="entry name" value="HIS_KIN"/>
    <property type="match status" value="1"/>
</dbReference>
<feature type="domain" description="Response regulatory" evidence="7">
    <location>
        <begin position="11"/>
        <end position="157"/>
    </location>
</feature>
<feature type="domain" description="Histidine kinase" evidence="6">
    <location>
        <begin position="163"/>
        <end position="335"/>
    </location>
</feature>
<dbReference type="EMBL" id="JACORU010000001">
    <property type="protein sequence ID" value="MBC5763299.1"/>
    <property type="molecule type" value="Genomic_DNA"/>
</dbReference>
<comment type="caution">
    <text evidence="8">The sequence shown here is derived from an EMBL/GenBank/DDBJ whole genome shotgun (WGS) entry which is preliminary data.</text>
</comment>
<comment type="catalytic activity">
    <reaction evidence="1">
        <text>ATP + protein L-histidine = ADP + protein N-phospho-L-histidine.</text>
        <dbReference type="EC" id="2.7.13.3"/>
    </reaction>
</comment>
<dbReference type="GO" id="GO:0004673">
    <property type="term" value="F:protein histidine kinase activity"/>
    <property type="evidence" value="ECO:0007669"/>
    <property type="project" value="UniProtKB-EC"/>
</dbReference>
<sequence>MLATGTSQGGRILLIDDVRSIHEDFERILAPHPAVSELEELGSELFGEPAGKGGGSFELDSAYQGQEGLAKLQASLRDGRPYAVAFVDMRMPPGWDGLETIEHLWATDPQLQVVVCTAYSDYPWDEFVSRLDAGDNLLILKKPFDPAEVMQLARALAAKWAGARRAAALVQELTRQLEAARAGTPSREVDMGDVLRRTLGELALPIAGTRAVVDAGPMPRINGDPEALAHILRHLVANAIRFVPPDRTPAVRVECSEGPREWTFSVRDNGIGLAAERADRIFTVFPQVPPAGEQGGIGVGLAVCRKIVESCGGRIWVESSPGAGATFSFSIPRQA</sequence>
<dbReference type="SUPFAM" id="SSF55874">
    <property type="entry name" value="ATPase domain of HSP90 chaperone/DNA topoisomerase II/histidine kinase"/>
    <property type="match status" value="1"/>
</dbReference>
<feature type="modified residue" description="4-aspartylphosphate" evidence="5">
    <location>
        <position position="88"/>
    </location>
</feature>
<dbReference type="Pfam" id="PF02518">
    <property type="entry name" value="HATPase_c"/>
    <property type="match status" value="1"/>
</dbReference>
<dbReference type="AlphaFoldDB" id="A0A923M5P9"/>
<dbReference type="Gene3D" id="3.40.50.2300">
    <property type="match status" value="1"/>
</dbReference>
<evidence type="ECO:0000313" key="9">
    <source>
        <dbReference type="Proteomes" id="UP000596827"/>
    </source>
</evidence>
<dbReference type="Pfam" id="PF00072">
    <property type="entry name" value="Response_reg"/>
    <property type="match status" value="1"/>
</dbReference>
<proteinExistence type="predicted"/>
<keyword evidence="3" id="KW-0808">Transferase</keyword>
<dbReference type="GO" id="GO:0007234">
    <property type="term" value="P:osmosensory signaling via phosphorelay pathway"/>
    <property type="evidence" value="ECO:0007669"/>
    <property type="project" value="TreeGrafter"/>
</dbReference>
<dbReference type="SUPFAM" id="SSF52172">
    <property type="entry name" value="CheY-like"/>
    <property type="match status" value="1"/>
</dbReference>
<name>A0A923M5P9_9BURK</name>
<dbReference type="SMART" id="SM00387">
    <property type="entry name" value="HATPase_c"/>
    <property type="match status" value="1"/>
</dbReference>
<dbReference type="Proteomes" id="UP000596827">
    <property type="component" value="Unassembled WGS sequence"/>
</dbReference>
<dbReference type="PANTHER" id="PTHR42878:SF15">
    <property type="entry name" value="BACTERIOPHYTOCHROME"/>
    <property type="match status" value="1"/>
</dbReference>
<protein>
    <recommendedName>
        <fullName evidence="2">histidine kinase</fullName>
        <ecNumber evidence="2">2.7.13.3</ecNumber>
    </recommendedName>
</protein>
<dbReference type="InterPro" id="IPR036890">
    <property type="entry name" value="HATPase_C_sf"/>
</dbReference>
<dbReference type="GO" id="GO:0030295">
    <property type="term" value="F:protein kinase activator activity"/>
    <property type="evidence" value="ECO:0007669"/>
    <property type="project" value="TreeGrafter"/>
</dbReference>
<gene>
    <name evidence="8" type="ORF">H8R02_02470</name>
</gene>
<dbReference type="InterPro" id="IPR011006">
    <property type="entry name" value="CheY-like_superfamily"/>
</dbReference>
<evidence type="ECO:0000259" key="7">
    <source>
        <dbReference type="PROSITE" id="PS50110"/>
    </source>
</evidence>
<evidence type="ECO:0000256" key="5">
    <source>
        <dbReference type="PROSITE-ProRule" id="PRU00169"/>
    </source>
</evidence>
<keyword evidence="9" id="KW-1185">Reference proteome</keyword>
<dbReference type="InterPro" id="IPR003594">
    <property type="entry name" value="HATPase_dom"/>
</dbReference>
<evidence type="ECO:0000259" key="6">
    <source>
        <dbReference type="PROSITE" id="PS50109"/>
    </source>
</evidence>
<dbReference type="InterPro" id="IPR050351">
    <property type="entry name" value="BphY/WalK/GraS-like"/>
</dbReference>
<accession>A0A923M5P9</accession>
<dbReference type="PANTHER" id="PTHR42878">
    <property type="entry name" value="TWO-COMPONENT HISTIDINE KINASE"/>
    <property type="match status" value="1"/>
</dbReference>
<organism evidence="8 9">
    <name type="scientific">Ramlibacter albus</name>
    <dbReference type="NCBI Taxonomy" id="2079448"/>
    <lineage>
        <taxon>Bacteria</taxon>
        <taxon>Pseudomonadati</taxon>
        <taxon>Pseudomonadota</taxon>
        <taxon>Betaproteobacteria</taxon>
        <taxon>Burkholderiales</taxon>
        <taxon>Comamonadaceae</taxon>
        <taxon>Ramlibacter</taxon>
    </lineage>
</organism>
<reference evidence="8" key="1">
    <citation type="submission" date="2020-08" db="EMBL/GenBank/DDBJ databases">
        <title>Ramlibacter sp. GTP1 16S ribosomal RNA gene genome sequencing and assembly.</title>
        <authorList>
            <person name="Kang M."/>
        </authorList>
    </citation>
    <scope>NUCLEOTIDE SEQUENCE</scope>
    <source>
        <strain evidence="8">GTP1</strain>
    </source>
</reference>
<keyword evidence="5" id="KW-0597">Phosphoprotein</keyword>
<evidence type="ECO:0000256" key="2">
    <source>
        <dbReference type="ARBA" id="ARBA00012438"/>
    </source>
</evidence>
<dbReference type="GO" id="GO:0000156">
    <property type="term" value="F:phosphorelay response regulator activity"/>
    <property type="evidence" value="ECO:0007669"/>
    <property type="project" value="TreeGrafter"/>
</dbReference>
<evidence type="ECO:0000256" key="1">
    <source>
        <dbReference type="ARBA" id="ARBA00000085"/>
    </source>
</evidence>
<evidence type="ECO:0000256" key="4">
    <source>
        <dbReference type="ARBA" id="ARBA00022777"/>
    </source>
</evidence>
<keyword evidence="4" id="KW-0418">Kinase</keyword>
<dbReference type="EC" id="2.7.13.3" evidence="2"/>
<evidence type="ECO:0000256" key="3">
    <source>
        <dbReference type="ARBA" id="ARBA00022679"/>
    </source>
</evidence>
<dbReference type="InterPro" id="IPR005467">
    <property type="entry name" value="His_kinase_dom"/>
</dbReference>
<dbReference type="PRINTS" id="PR00344">
    <property type="entry name" value="BCTRLSENSOR"/>
</dbReference>
<dbReference type="Gene3D" id="3.30.565.10">
    <property type="entry name" value="Histidine kinase-like ATPase, C-terminal domain"/>
    <property type="match status" value="1"/>
</dbReference>
<evidence type="ECO:0000313" key="8">
    <source>
        <dbReference type="EMBL" id="MBC5763299.1"/>
    </source>
</evidence>